<keyword evidence="1" id="KW-1133">Transmembrane helix</keyword>
<dbReference type="AlphaFoldDB" id="A0A517N0H4"/>
<dbReference type="Proteomes" id="UP000319852">
    <property type="component" value="Chromosome"/>
</dbReference>
<sequence>MFRTTEGTEDTEDTERDVVQDFSTLVLAMKLKPRFTLKQVLLGTTLVAVACWFWLRKSRDFYYNKTDLGMTTVWTVGGDKVLISCAVATHRWDARKSILEALLVHKRYDQSLPWTVEFPQSFEEVLNQRNPHWRDNLNCELITLEGGKGRQVGSLKIRADQLEAVKIHIESGKKLEALTQEDLLR</sequence>
<accession>A0A517N0H4</accession>
<proteinExistence type="predicted"/>
<keyword evidence="1" id="KW-0472">Membrane</keyword>
<feature type="transmembrane region" description="Helical" evidence="1">
    <location>
        <begin position="35"/>
        <end position="55"/>
    </location>
</feature>
<organism evidence="2 3">
    <name type="scientific">Adhaeretor mobilis</name>
    <dbReference type="NCBI Taxonomy" id="1930276"/>
    <lineage>
        <taxon>Bacteria</taxon>
        <taxon>Pseudomonadati</taxon>
        <taxon>Planctomycetota</taxon>
        <taxon>Planctomycetia</taxon>
        <taxon>Pirellulales</taxon>
        <taxon>Lacipirellulaceae</taxon>
        <taxon>Adhaeretor</taxon>
    </lineage>
</organism>
<evidence type="ECO:0000256" key="1">
    <source>
        <dbReference type="SAM" id="Phobius"/>
    </source>
</evidence>
<reference evidence="2 3" key="1">
    <citation type="submission" date="2019-02" db="EMBL/GenBank/DDBJ databases">
        <title>Deep-cultivation of Planctomycetes and their phenomic and genomic characterization uncovers novel biology.</title>
        <authorList>
            <person name="Wiegand S."/>
            <person name="Jogler M."/>
            <person name="Boedeker C."/>
            <person name="Pinto D."/>
            <person name="Vollmers J."/>
            <person name="Rivas-Marin E."/>
            <person name="Kohn T."/>
            <person name="Peeters S.H."/>
            <person name="Heuer A."/>
            <person name="Rast P."/>
            <person name="Oberbeckmann S."/>
            <person name="Bunk B."/>
            <person name="Jeske O."/>
            <person name="Meyerdierks A."/>
            <person name="Storesund J.E."/>
            <person name="Kallscheuer N."/>
            <person name="Luecker S."/>
            <person name="Lage O.M."/>
            <person name="Pohl T."/>
            <person name="Merkel B.J."/>
            <person name="Hornburger P."/>
            <person name="Mueller R.-W."/>
            <person name="Bruemmer F."/>
            <person name="Labrenz M."/>
            <person name="Spormann A.M."/>
            <person name="Op den Camp H."/>
            <person name="Overmann J."/>
            <person name="Amann R."/>
            <person name="Jetten M.S.M."/>
            <person name="Mascher T."/>
            <person name="Medema M.H."/>
            <person name="Devos D.P."/>
            <person name="Kaster A.-K."/>
            <person name="Ovreas L."/>
            <person name="Rohde M."/>
            <person name="Galperin M.Y."/>
            <person name="Jogler C."/>
        </authorList>
    </citation>
    <scope>NUCLEOTIDE SEQUENCE [LARGE SCALE GENOMIC DNA]</scope>
    <source>
        <strain evidence="2 3">HG15A2</strain>
    </source>
</reference>
<dbReference type="EMBL" id="CP036263">
    <property type="protein sequence ID" value="QDT00636.1"/>
    <property type="molecule type" value="Genomic_DNA"/>
</dbReference>
<dbReference type="KEGG" id="amob:HG15A2_39750"/>
<keyword evidence="3" id="KW-1185">Reference proteome</keyword>
<keyword evidence="1" id="KW-0812">Transmembrane</keyword>
<gene>
    <name evidence="2" type="ORF">HG15A2_39750</name>
</gene>
<evidence type="ECO:0000313" key="3">
    <source>
        <dbReference type="Proteomes" id="UP000319852"/>
    </source>
</evidence>
<name>A0A517N0H4_9BACT</name>
<evidence type="ECO:0000313" key="2">
    <source>
        <dbReference type="EMBL" id="QDT00636.1"/>
    </source>
</evidence>
<protein>
    <submittedName>
        <fullName evidence="2">Uncharacterized protein</fullName>
    </submittedName>
</protein>